<dbReference type="SUPFAM" id="SSF161098">
    <property type="entry name" value="MetI-like"/>
    <property type="match status" value="1"/>
</dbReference>
<dbReference type="GO" id="GO:0005886">
    <property type="term" value="C:plasma membrane"/>
    <property type="evidence" value="ECO:0007669"/>
    <property type="project" value="UniProtKB-SubCell"/>
</dbReference>
<feature type="transmembrane region" description="Helical" evidence="5">
    <location>
        <begin position="265"/>
        <end position="287"/>
    </location>
</feature>
<keyword evidence="3 5" id="KW-1133">Transmembrane helix</keyword>
<dbReference type="InterPro" id="IPR035906">
    <property type="entry name" value="MetI-like_sf"/>
</dbReference>
<accession>A0A3S0RXT9</accession>
<evidence type="ECO:0000259" key="6">
    <source>
        <dbReference type="PROSITE" id="PS50928"/>
    </source>
</evidence>
<dbReference type="RefSeq" id="WP_127431767.1">
    <property type="nucleotide sequence ID" value="NZ_BMFI01000022.1"/>
</dbReference>
<feature type="transmembrane region" description="Helical" evidence="5">
    <location>
        <begin position="122"/>
        <end position="146"/>
    </location>
</feature>
<keyword evidence="2 5" id="KW-0812">Transmembrane</keyword>
<name>A0A3S0RXT9_9HYPH</name>
<dbReference type="CDD" id="cd06261">
    <property type="entry name" value="TM_PBP2"/>
    <property type="match status" value="1"/>
</dbReference>
<evidence type="ECO:0000256" key="3">
    <source>
        <dbReference type="ARBA" id="ARBA00022989"/>
    </source>
</evidence>
<feature type="transmembrane region" description="Helical" evidence="5">
    <location>
        <begin position="158"/>
        <end position="181"/>
    </location>
</feature>
<dbReference type="GO" id="GO:0055085">
    <property type="term" value="P:transmembrane transport"/>
    <property type="evidence" value="ECO:0007669"/>
    <property type="project" value="InterPro"/>
</dbReference>
<sequence>MTTENGRAPVHRNAYAAPLSRALTYVLLIAIAIVVLIPLYVMIVTAFKSMEEIRTGTLLSLPHALTFEYWSKAWNSACTGLRCEGLKVGFVNSVLITIPSVALAIAAGAVTGYALSFWRVRFANVLFTVLLIGGFFPYQVLIYPLVRITSTIGLFNSLAGVIAVHVVFALPVVTLLFRNYFATIPIDLFKAARVDGAGYWRFFFSILLPMSVPMIAVAGILQVTFIWNDYIVGLVFGGINYAPMTVQLNNIVHSTYGEREYNVEMAATLLTSIIPLLVYFTSGRWFVRGVASGAVKG</sequence>
<dbReference type="EMBL" id="RIBW01000025">
    <property type="protein sequence ID" value="RUL96081.1"/>
    <property type="molecule type" value="Genomic_DNA"/>
</dbReference>
<dbReference type="Gene3D" id="1.10.3720.10">
    <property type="entry name" value="MetI-like"/>
    <property type="match status" value="1"/>
</dbReference>
<comment type="similarity">
    <text evidence="5">Belongs to the binding-protein-dependent transport system permease family.</text>
</comment>
<feature type="transmembrane region" description="Helical" evidence="5">
    <location>
        <begin position="202"/>
        <end position="227"/>
    </location>
</feature>
<feature type="transmembrane region" description="Helical" evidence="5">
    <location>
        <begin position="94"/>
        <end position="115"/>
    </location>
</feature>
<reference evidence="7 8" key="1">
    <citation type="journal article" date="2015" name="Int. J. Syst. Evol. Microbiol.">
        <title>Rhizobium anhuiense sp. nov., isolated from effective nodules of Vicia faba and Pisum sativum.</title>
        <authorList>
            <person name="Zhang Y.J."/>
            <person name="Zheng W.T."/>
            <person name="Everall I."/>
            <person name="Young J.P."/>
            <person name="Zhang X.X."/>
            <person name="Tian C.F."/>
            <person name="Sui X.H."/>
            <person name="Wang E.T."/>
            <person name="Chen W.X."/>
        </authorList>
    </citation>
    <scope>NUCLEOTIDE SEQUENCE [LARGE SCALE GENOMIC DNA]</scope>
    <source>
        <strain evidence="7 8">CCBAU 23252</strain>
    </source>
</reference>
<dbReference type="Proteomes" id="UP000273611">
    <property type="component" value="Unassembled WGS sequence"/>
</dbReference>
<evidence type="ECO:0000256" key="4">
    <source>
        <dbReference type="ARBA" id="ARBA00023136"/>
    </source>
</evidence>
<dbReference type="InterPro" id="IPR000515">
    <property type="entry name" value="MetI-like"/>
</dbReference>
<proteinExistence type="inferred from homology"/>
<dbReference type="PANTHER" id="PTHR43879:SF1">
    <property type="entry name" value="GLUCOSE IMPORT SYSTEM PERMEASE PROTEIN GLCU"/>
    <property type="match status" value="1"/>
</dbReference>
<keyword evidence="5" id="KW-0813">Transport</keyword>
<comment type="caution">
    <text evidence="7">The sequence shown here is derived from an EMBL/GenBank/DDBJ whole genome shotgun (WGS) entry which is preliminary data.</text>
</comment>
<protein>
    <submittedName>
        <fullName evidence="7">Carbohydrate ABC transporter permease</fullName>
    </submittedName>
</protein>
<keyword evidence="4 5" id="KW-0472">Membrane</keyword>
<comment type="subcellular location">
    <subcellularLocation>
        <location evidence="1 5">Cell membrane</location>
        <topology evidence="1 5">Multi-pass membrane protein</topology>
    </subcellularLocation>
</comment>
<gene>
    <name evidence="7" type="ORF">EEQ99_31955</name>
</gene>
<evidence type="ECO:0000256" key="2">
    <source>
        <dbReference type="ARBA" id="ARBA00022692"/>
    </source>
</evidence>
<dbReference type="AlphaFoldDB" id="A0A3S0RXT9"/>
<dbReference type="PANTHER" id="PTHR43879">
    <property type="entry name" value="ABC TRANSPORTER PERMEASE PROTEIN"/>
    <property type="match status" value="1"/>
</dbReference>
<dbReference type="Pfam" id="PF00528">
    <property type="entry name" value="BPD_transp_1"/>
    <property type="match status" value="1"/>
</dbReference>
<evidence type="ECO:0000256" key="1">
    <source>
        <dbReference type="ARBA" id="ARBA00004651"/>
    </source>
</evidence>
<evidence type="ECO:0000313" key="7">
    <source>
        <dbReference type="EMBL" id="RUL96081.1"/>
    </source>
</evidence>
<feature type="domain" description="ABC transmembrane type-1" evidence="6">
    <location>
        <begin position="90"/>
        <end position="282"/>
    </location>
</feature>
<evidence type="ECO:0000256" key="5">
    <source>
        <dbReference type="RuleBase" id="RU363032"/>
    </source>
</evidence>
<dbReference type="PROSITE" id="PS50928">
    <property type="entry name" value="ABC_TM1"/>
    <property type="match status" value="1"/>
</dbReference>
<organism evidence="7 8">
    <name type="scientific">Rhizobium anhuiense</name>
    <dbReference type="NCBI Taxonomy" id="1184720"/>
    <lineage>
        <taxon>Bacteria</taxon>
        <taxon>Pseudomonadati</taxon>
        <taxon>Pseudomonadota</taxon>
        <taxon>Alphaproteobacteria</taxon>
        <taxon>Hyphomicrobiales</taxon>
        <taxon>Rhizobiaceae</taxon>
        <taxon>Rhizobium/Agrobacterium group</taxon>
        <taxon>Rhizobium</taxon>
    </lineage>
</organism>
<feature type="transmembrane region" description="Helical" evidence="5">
    <location>
        <begin position="22"/>
        <end position="43"/>
    </location>
</feature>
<evidence type="ECO:0000313" key="8">
    <source>
        <dbReference type="Proteomes" id="UP000273611"/>
    </source>
</evidence>
<dbReference type="GeneID" id="75220062"/>